<keyword evidence="7 14" id="KW-0547">Nucleotide-binding</keyword>
<keyword evidence="5 14" id="KW-0436">Ligase</keyword>
<dbReference type="UniPathway" id="UPA00219"/>
<evidence type="ECO:0000256" key="8">
    <source>
        <dbReference type="ARBA" id="ARBA00022840"/>
    </source>
</evidence>
<evidence type="ECO:0000256" key="4">
    <source>
        <dbReference type="ARBA" id="ARBA00022490"/>
    </source>
</evidence>
<dbReference type="Gene3D" id="3.90.190.20">
    <property type="entry name" value="Mur ligase, C-terminal domain"/>
    <property type="match status" value="1"/>
</dbReference>
<evidence type="ECO:0000313" key="18">
    <source>
        <dbReference type="EMBL" id="KKW26864.1"/>
    </source>
</evidence>
<evidence type="ECO:0000256" key="1">
    <source>
        <dbReference type="ARBA" id="ARBA00004496"/>
    </source>
</evidence>
<dbReference type="InterPro" id="IPR000713">
    <property type="entry name" value="Mur_ligase_N"/>
</dbReference>
<keyword evidence="9 14" id="KW-0133">Cell shape</keyword>
<dbReference type="Gene3D" id="3.40.1190.10">
    <property type="entry name" value="Mur-like, catalytic domain"/>
    <property type="match status" value="1"/>
</dbReference>
<feature type="domain" description="Mur ligase C-terminal" evidence="16">
    <location>
        <begin position="311"/>
        <end position="443"/>
    </location>
</feature>
<dbReference type="SUPFAM" id="SSF53623">
    <property type="entry name" value="MurD-like peptide ligases, catalytic domain"/>
    <property type="match status" value="1"/>
</dbReference>
<feature type="binding site" evidence="14">
    <location>
        <begin position="116"/>
        <end position="122"/>
    </location>
    <ligand>
        <name>ATP</name>
        <dbReference type="ChEBI" id="CHEBI:30616"/>
    </ligand>
</feature>
<evidence type="ECO:0000256" key="6">
    <source>
        <dbReference type="ARBA" id="ARBA00022618"/>
    </source>
</evidence>
<evidence type="ECO:0000259" key="15">
    <source>
        <dbReference type="Pfam" id="PF01225"/>
    </source>
</evidence>
<dbReference type="AlphaFoldDB" id="A0A0G2A3S0"/>
<dbReference type="NCBIfam" id="TIGR01082">
    <property type="entry name" value="murC"/>
    <property type="match status" value="1"/>
</dbReference>
<comment type="caution">
    <text evidence="18">The sequence shown here is derived from an EMBL/GenBank/DDBJ whole genome shotgun (WGS) entry which is preliminary data.</text>
</comment>
<comment type="subcellular location">
    <subcellularLocation>
        <location evidence="1 14">Cytoplasm</location>
    </subcellularLocation>
</comment>
<evidence type="ECO:0000256" key="11">
    <source>
        <dbReference type="ARBA" id="ARBA00023306"/>
    </source>
</evidence>
<evidence type="ECO:0000256" key="7">
    <source>
        <dbReference type="ARBA" id="ARBA00022741"/>
    </source>
</evidence>
<keyword evidence="12 14" id="KW-0961">Cell wall biogenesis/degradation</keyword>
<dbReference type="SUPFAM" id="SSF51984">
    <property type="entry name" value="MurCD N-terminal domain"/>
    <property type="match status" value="1"/>
</dbReference>
<comment type="similarity">
    <text evidence="14">Belongs to the MurCDEF family.</text>
</comment>
<dbReference type="InterPro" id="IPR004101">
    <property type="entry name" value="Mur_ligase_C"/>
</dbReference>
<dbReference type="SUPFAM" id="SSF53244">
    <property type="entry name" value="MurD-like peptide ligases, peptide-binding domain"/>
    <property type="match status" value="1"/>
</dbReference>
<dbReference type="GO" id="GO:0008360">
    <property type="term" value="P:regulation of cell shape"/>
    <property type="evidence" value="ECO:0007669"/>
    <property type="project" value="UniProtKB-KW"/>
</dbReference>
<evidence type="ECO:0000259" key="17">
    <source>
        <dbReference type="Pfam" id="PF08245"/>
    </source>
</evidence>
<dbReference type="EMBL" id="LCRB01000002">
    <property type="protein sequence ID" value="KKW26864.1"/>
    <property type="molecule type" value="Genomic_DNA"/>
</dbReference>
<dbReference type="PANTHER" id="PTHR43445">
    <property type="entry name" value="UDP-N-ACETYLMURAMATE--L-ALANINE LIGASE-RELATED"/>
    <property type="match status" value="1"/>
</dbReference>
<dbReference type="Pfam" id="PF08245">
    <property type="entry name" value="Mur_ligase_M"/>
    <property type="match status" value="1"/>
</dbReference>
<dbReference type="InterPro" id="IPR036615">
    <property type="entry name" value="Mur_ligase_C_dom_sf"/>
</dbReference>
<dbReference type="Gene3D" id="3.40.50.720">
    <property type="entry name" value="NAD(P)-binding Rossmann-like Domain"/>
    <property type="match status" value="1"/>
</dbReference>
<evidence type="ECO:0000256" key="2">
    <source>
        <dbReference type="ARBA" id="ARBA00004752"/>
    </source>
</evidence>
<dbReference type="PATRIC" id="fig|1620414.3.peg.426"/>
<comment type="pathway">
    <text evidence="2 14">Cell wall biogenesis; peptidoglycan biosynthesis.</text>
</comment>
<comment type="function">
    <text evidence="14">Cell wall formation.</text>
</comment>
<evidence type="ECO:0000259" key="16">
    <source>
        <dbReference type="Pfam" id="PF02875"/>
    </source>
</evidence>
<evidence type="ECO:0000313" key="19">
    <source>
        <dbReference type="Proteomes" id="UP000034913"/>
    </source>
</evidence>
<name>A0A0G2A3S0_UNCK3</name>
<dbReference type="InterPro" id="IPR013221">
    <property type="entry name" value="Mur_ligase_cen"/>
</dbReference>
<dbReference type="EC" id="6.3.2.8" evidence="3 14"/>
<reference evidence="18 19" key="1">
    <citation type="journal article" date="2015" name="Nature">
        <title>rRNA introns, odd ribosomes, and small enigmatic genomes across a large radiation of phyla.</title>
        <authorList>
            <person name="Brown C.T."/>
            <person name="Hug L.A."/>
            <person name="Thomas B.C."/>
            <person name="Sharon I."/>
            <person name="Castelle C.J."/>
            <person name="Singh A."/>
            <person name="Wilkins M.J."/>
            <person name="Williams K.H."/>
            <person name="Banfield J.F."/>
        </authorList>
    </citation>
    <scope>NUCLEOTIDE SEQUENCE [LARGE SCALE GENOMIC DNA]</scope>
</reference>
<evidence type="ECO:0000256" key="12">
    <source>
        <dbReference type="ARBA" id="ARBA00023316"/>
    </source>
</evidence>
<evidence type="ECO:0000256" key="14">
    <source>
        <dbReference type="HAMAP-Rule" id="MF_00046"/>
    </source>
</evidence>
<keyword evidence="8 14" id="KW-0067">ATP-binding</keyword>
<keyword evidence="10 14" id="KW-0573">Peptidoglycan synthesis</keyword>
<dbReference type="GO" id="GO:0071555">
    <property type="term" value="P:cell wall organization"/>
    <property type="evidence" value="ECO:0007669"/>
    <property type="project" value="UniProtKB-KW"/>
</dbReference>
<dbReference type="InterPro" id="IPR005758">
    <property type="entry name" value="UDP-N-AcMur_Ala_ligase_MurC"/>
</dbReference>
<dbReference type="Pfam" id="PF02875">
    <property type="entry name" value="Mur_ligase_C"/>
    <property type="match status" value="1"/>
</dbReference>
<feature type="domain" description="Mur ligase central" evidence="17">
    <location>
        <begin position="114"/>
        <end position="287"/>
    </location>
</feature>
<dbReference type="Pfam" id="PF01225">
    <property type="entry name" value="Mur_ligase"/>
    <property type="match status" value="1"/>
</dbReference>
<dbReference type="GO" id="GO:0008763">
    <property type="term" value="F:UDP-N-acetylmuramate-L-alanine ligase activity"/>
    <property type="evidence" value="ECO:0007669"/>
    <property type="project" value="UniProtKB-UniRule"/>
</dbReference>
<accession>A0A0G2A3S0</accession>
<organism evidence="18 19">
    <name type="scientific">candidate division Kazan bacterium GW2011_GWB1_52_7</name>
    <dbReference type="NCBI Taxonomy" id="1620414"/>
    <lineage>
        <taxon>Bacteria</taxon>
        <taxon>Bacteria division Kazan-3B-28</taxon>
    </lineage>
</organism>
<evidence type="ECO:0000256" key="10">
    <source>
        <dbReference type="ARBA" id="ARBA00022984"/>
    </source>
</evidence>
<dbReference type="GO" id="GO:0009252">
    <property type="term" value="P:peptidoglycan biosynthetic process"/>
    <property type="evidence" value="ECO:0007669"/>
    <property type="project" value="UniProtKB-UniRule"/>
</dbReference>
<dbReference type="GO" id="GO:0005524">
    <property type="term" value="F:ATP binding"/>
    <property type="evidence" value="ECO:0007669"/>
    <property type="project" value="UniProtKB-UniRule"/>
</dbReference>
<evidence type="ECO:0000256" key="5">
    <source>
        <dbReference type="ARBA" id="ARBA00022598"/>
    </source>
</evidence>
<dbReference type="InterPro" id="IPR050061">
    <property type="entry name" value="MurCDEF_pg_biosynth"/>
</dbReference>
<evidence type="ECO:0000256" key="9">
    <source>
        <dbReference type="ARBA" id="ARBA00022960"/>
    </source>
</evidence>
<protein>
    <recommendedName>
        <fullName evidence="3 14">UDP-N-acetylmuramate--L-alanine ligase</fullName>
        <ecNumber evidence="3 14">6.3.2.8</ecNumber>
    </recommendedName>
    <alternativeName>
        <fullName evidence="14">UDP-N-acetylmuramoyl-L-alanine synthetase</fullName>
    </alternativeName>
</protein>
<feature type="domain" description="Mur ligase N-terminal catalytic" evidence="15">
    <location>
        <begin position="13"/>
        <end position="109"/>
    </location>
</feature>
<gene>
    <name evidence="14" type="primary">murC</name>
    <name evidence="18" type="ORF">VF00_C0002G0189</name>
</gene>
<evidence type="ECO:0000256" key="13">
    <source>
        <dbReference type="ARBA" id="ARBA00047833"/>
    </source>
</evidence>
<keyword evidence="6 14" id="KW-0132">Cell division</keyword>
<dbReference type="GO" id="GO:0005737">
    <property type="term" value="C:cytoplasm"/>
    <property type="evidence" value="ECO:0007669"/>
    <property type="project" value="UniProtKB-SubCell"/>
</dbReference>
<dbReference type="PANTHER" id="PTHR43445:SF3">
    <property type="entry name" value="UDP-N-ACETYLMURAMATE--L-ALANINE LIGASE"/>
    <property type="match status" value="1"/>
</dbReference>
<keyword evidence="11 14" id="KW-0131">Cell cycle</keyword>
<proteinExistence type="inferred from homology"/>
<dbReference type="GO" id="GO:0051301">
    <property type="term" value="P:cell division"/>
    <property type="evidence" value="ECO:0007669"/>
    <property type="project" value="UniProtKB-KW"/>
</dbReference>
<dbReference type="HAMAP" id="MF_00046">
    <property type="entry name" value="MurC"/>
    <property type="match status" value="1"/>
</dbReference>
<dbReference type="InterPro" id="IPR036565">
    <property type="entry name" value="Mur-like_cat_sf"/>
</dbReference>
<evidence type="ECO:0000256" key="3">
    <source>
        <dbReference type="ARBA" id="ARBA00012211"/>
    </source>
</evidence>
<sequence>MNGEKMKNKQYFLVGIGGIGMQAVARLLAANGHRVSGSDVGDFEARMDLKCAGIETFVGHDAAHITKNIDEVIYSAAIPETNPELQAARKLNIPVRRRLEPIGEIMKTKTGIAIAGTHGKTTATTMLALILQAAGRDPLALIGAEVKDAHSNVMLGHGSLMVVEACEYSRSFLDLNPKIIVITNIEADHLDYYRDLDDIKDAFTDFLKKLPSDGIIIANGDDPTVREVVGRVNRKVVWAGLGEGNDLRATNLEYREGRLHFAVNGTKLHLQVPGRHNVSDAVLAWGAARAVGVDDVTVKHVLQDEFKGIQRRFEILGTTRGVTFVDDYAHHPTEITAVLEGTREYFGDRRLWVVFHPHQFSRTRLLLHDFAKSFVGVDTVLVAPIYAVRDSEADKKSISSEQLVDAINQISNNAKYVGDFAKIEEWLEAKLQPGDVVLTMGAGQANLFGIKLLDRLRSQSQAVF</sequence>
<keyword evidence="4 14" id="KW-0963">Cytoplasm</keyword>
<dbReference type="Proteomes" id="UP000034913">
    <property type="component" value="Unassembled WGS sequence"/>
</dbReference>
<comment type="catalytic activity">
    <reaction evidence="13 14">
        <text>UDP-N-acetyl-alpha-D-muramate + L-alanine + ATP = UDP-N-acetyl-alpha-D-muramoyl-L-alanine + ADP + phosphate + H(+)</text>
        <dbReference type="Rhea" id="RHEA:23372"/>
        <dbReference type="ChEBI" id="CHEBI:15378"/>
        <dbReference type="ChEBI" id="CHEBI:30616"/>
        <dbReference type="ChEBI" id="CHEBI:43474"/>
        <dbReference type="ChEBI" id="CHEBI:57972"/>
        <dbReference type="ChEBI" id="CHEBI:70757"/>
        <dbReference type="ChEBI" id="CHEBI:83898"/>
        <dbReference type="ChEBI" id="CHEBI:456216"/>
        <dbReference type="EC" id="6.3.2.8"/>
    </reaction>
</comment>